<protein>
    <submittedName>
        <fullName evidence="1">Uncharacterized protein</fullName>
    </submittedName>
</protein>
<keyword evidence="2" id="KW-1185">Reference proteome</keyword>
<sequence>MVVPPGEVSPAGALADLNELADEAVLPPPEAAGGVAGGHRVERQMHNKDRNDLRERTHCVTHTDDATHRNSKHISTNATACYGNGCVKTRTQTQITQTSMCPKSGSLSLNDDFWYESAVLFGNWRRNDHNEAGKEELSVQYIHSFGPQKMPWMLFCKDKSACVLNTSRITSQDMKHISQIFTHALLNTTHALGQKTHAFKIKRIHAGDCDLFVTHAFGSLGWVSKHFCTTILKRIVVK</sequence>
<evidence type="ECO:0000313" key="2">
    <source>
        <dbReference type="Proteomes" id="UP001175228"/>
    </source>
</evidence>
<gene>
    <name evidence="1" type="ORF">EDD18DRAFT_1109462</name>
</gene>
<dbReference type="AlphaFoldDB" id="A0AA39PX10"/>
<name>A0AA39PX10_9AGAR</name>
<accession>A0AA39PX10</accession>
<dbReference type="Proteomes" id="UP001175228">
    <property type="component" value="Unassembled WGS sequence"/>
</dbReference>
<dbReference type="EMBL" id="JAUEPU010000033">
    <property type="protein sequence ID" value="KAK0491709.1"/>
    <property type="molecule type" value="Genomic_DNA"/>
</dbReference>
<evidence type="ECO:0000313" key="1">
    <source>
        <dbReference type="EMBL" id="KAK0491709.1"/>
    </source>
</evidence>
<proteinExistence type="predicted"/>
<organism evidence="1 2">
    <name type="scientific">Armillaria luteobubalina</name>
    <dbReference type="NCBI Taxonomy" id="153913"/>
    <lineage>
        <taxon>Eukaryota</taxon>
        <taxon>Fungi</taxon>
        <taxon>Dikarya</taxon>
        <taxon>Basidiomycota</taxon>
        <taxon>Agaricomycotina</taxon>
        <taxon>Agaricomycetes</taxon>
        <taxon>Agaricomycetidae</taxon>
        <taxon>Agaricales</taxon>
        <taxon>Marasmiineae</taxon>
        <taxon>Physalacriaceae</taxon>
        <taxon>Armillaria</taxon>
    </lineage>
</organism>
<reference evidence="1" key="1">
    <citation type="submission" date="2023-06" db="EMBL/GenBank/DDBJ databases">
        <authorList>
            <consortium name="Lawrence Berkeley National Laboratory"/>
            <person name="Ahrendt S."/>
            <person name="Sahu N."/>
            <person name="Indic B."/>
            <person name="Wong-Bajracharya J."/>
            <person name="Merenyi Z."/>
            <person name="Ke H.-M."/>
            <person name="Monk M."/>
            <person name="Kocsube S."/>
            <person name="Drula E."/>
            <person name="Lipzen A."/>
            <person name="Balint B."/>
            <person name="Henrissat B."/>
            <person name="Andreopoulos B."/>
            <person name="Martin F.M."/>
            <person name="Harder C.B."/>
            <person name="Rigling D."/>
            <person name="Ford K.L."/>
            <person name="Foster G.D."/>
            <person name="Pangilinan J."/>
            <person name="Papanicolaou A."/>
            <person name="Barry K."/>
            <person name="LaButti K."/>
            <person name="Viragh M."/>
            <person name="Koriabine M."/>
            <person name="Yan M."/>
            <person name="Riley R."/>
            <person name="Champramary S."/>
            <person name="Plett K.L."/>
            <person name="Tsai I.J."/>
            <person name="Slot J."/>
            <person name="Sipos G."/>
            <person name="Plett J."/>
            <person name="Nagy L.G."/>
            <person name="Grigoriev I.V."/>
        </authorList>
    </citation>
    <scope>NUCLEOTIDE SEQUENCE</scope>
    <source>
        <strain evidence="1">HWK02</strain>
    </source>
</reference>
<comment type="caution">
    <text evidence="1">The sequence shown here is derived from an EMBL/GenBank/DDBJ whole genome shotgun (WGS) entry which is preliminary data.</text>
</comment>